<dbReference type="OrthoDB" id="213472at2"/>
<protein>
    <submittedName>
        <fullName evidence="2">SAM-dependent methyltransferase</fullName>
    </submittedName>
</protein>
<evidence type="ECO:0000259" key="1">
    <source>
        <dbReference type="Pfam" id="PF08242"/>
    </source>
</evidence>
<evidence type="ECO:0000313" key="3">
    <source>
        <dbReference type="Proteomes" id="UP000214666"/>
    </source>
</evidence>
<dbReference type="KEGG" id="pkb:B4V02_18030"/>
<feature type="domain" description="Methyltransferase type 12" evidence="1">
    <location>
        <begin position="65"/>
        <end position="188"/>
    </location>
</feature>
<gene>
    <name evidence="2" type="ORF">B4V02_18030</name>
</gene>
<accession>A0A222WPN8</accession>
<organism evidence="2 3">
    <name type="scientific">Paenibacillus kribbensis</name>
    <dbReference type="NCBI Taxonomy" id="172713"/>
    <lineage>
        <taxon>Bacteria</taxon>
        <taxon>Bacillati</taxon>
        <taxon>Bacillota</taxon>
        <taxon>Bacilli</taxon>
        <taxon>Bacillales</taxon>
        <taxon>Paenibacillaceae</taxon>
        <taxon>Paenibacillus</taxon>
    </lineage>
</organism>
<dbReference type="CDD" id="cd02440">
    <property type="entry name" value="AdoMet_MTases"/>
    <property type="match status" value="1"/>
</dbReference>
<dbReference type="Gene3D" id="3.40.50.150">
    <property type="entry name" value="Vaccinia Virus protein VP39"/>
    <property type="match status" value="1"/>
</dbReference>
<proteinExistence type="predicted"/>
<dbReference type="STRING" id="172713.GCA_001705305_00193"/>
<name>A0A222WPN8_9BACL</name>
<dbReference type="Pfam" id="PF08242">
    <property type="entry name" value="Methyltransf_12"/>
    <property type="match status" value="1"/>
</dbReference>
<keyword evidence="2" id="KW-0808">Transferase</keyword>
<dbReference type="GO" id="GO:0008168">
    <property type="term" value="F:methyltransferase activity"/>
    <property type="evidence" value="ECO:0007669"/>
    <property type="project" value="UniProtKB-KW"/>
</dbReference>
<evidence type="ECO:0000313" key="2">
    <source>
        <dbReference type="EMBL" id="ASR48459.1"/>
    </source>
</evidence>
<reference evidence="2 3" key="1">
    <citation type="submission" date="2017-03" db="EMBL/GenBank/DDBJ databases">
        <title>Complete genome sequence of Paenibacillus Kribbensis producing bioflocculants.</title>
        <authorList>
            <person name="Lee H.-G."/>
            <person name="Oh H.-M."/>
        </authorList>
    </citation>
    <scope>NUCLEOTIDE SEQUENCE [LARGE SCALE GENOMIC DNA]</scope>
    <source>
        <strain evidence="2 3">AM49</strain>
    </source>
</reference>
<dbReference type="EMBL" id="CP020028">
    <property type="protein sequence ID" value="ASR48459.1"/>
    <property type="molecule type" value="Genomic_DNA"/>
</dbReference>
<dbReference type="GO" id="GO:0032259">
    <property type="term" value="P:methylation"/>
    <property type="evidence" value="ECO:0007669"/>
    <property type="project" value="UniProtKB-KW"/>
</dbReference>
<keyword evidence="2" id="KW-0489">Methyltransferase</keyword>
<dbReference type="RefSeq" id="WP_094155822.1">
    <property type="nucleotide sequence ID" value="NZ_CP020028.1"/>
</dbReference>
<dbReference type="SUPFAM" id="SSF53335">
    <property type="entry name" value="S-adenosyl-L-methionine-dependent methyltransferases"/>
    <property type="match status" value="1"/>
</dbReference>
<keyword evidence="3" id="KW-1185">Reference proteome</keyword>
<dbReference type="AlphaFoldDB" id="A0A222WPN8"/>
<sequence>MKHIHTENTDSSQPMSWNHPSVHKYADTIALKIPGYAHLYEMTDRLISAQLETQAYAQTTEPKVLIVGAGGGQELITLGGRHETWSFTAVDPSEYMLDLARRRVTQAGIGSKISFVTGTLGDLLCIQRNEQSEKQSKQSKQPKQPKQPYENPLYDATTCLLVLHFLQGLESKQALLHQISARLKPGAPFCLASINGNPQEPAFSIQMQAWKGHMLNQGIPLEDWERFAASIGSGSDPVSNTVIQEMLADAGFSHITRYYGAFLVNAWFAVKGGEAAHGKG</sequence>
<dbReference type="InterPro" id="IPR029063">
    <property type="entry name" value="SAM-dependent_MTases_sf"/>
</dbReference>
<dbReference type="Proteomes" id="UP000214666">
    <property type="component" value="Chromosome"/>
</dbReference>
<dbReference type="InterPro" id="IPR013217">
    <property type="entry name" value="Methyltransf_12"/>
</dbReference>